<dbReference type="InterPro" id="IPR036844">
    <property type="entry name" value="Hint_dom_sf"/>
</dbReference>
<protein>
    <submittedName>
        <fullName evidence="1">Uncharacterized protein</fullName>
    </submittedName>
</protein>
<reference evidence="1 2" key="1">
    <citation type="submission" date="2024-02" db="EMBL/GenBank/DDBJ databases">
        <authorList>
            <person name="Chen Y."/>
            <person name="Shah S."/>
            <person name="Dougan E. K."/>
            <person name="Thang M."/>
            <person name="Chan C."/>
        </authorList>
    </citation>
    <scope>NUCLEOTIDE SEQUENCE [LARGE SCALE GENOMIC DNA]</scope>
</reference>
<dbReference type="Gene3D" id="2.170.16.10">
    <property type="entry name" value="Hedgehog/Intein (Hint) domain"/>
    <property type="match status" value="1"/>
</dbReference>
<dbReference type="Proteomes" id="UP001642484">
    <property type="component" value="Unassembled WGS sequence"/>
</dbReference>
<evidence type="ECO:0000313" key="1">
    <source>
        <dbReference type="EMBL" id="CAK8985882.1"/>
    </source>
</evidence>
<sequence length="526" mass="58537">MLPPRQSDDDTAFEELAKQTPLDRFQRLMQKDSRRYEMLVLAVEAAYLIMYIAFFILTGLEKPQKGGAPPSKDFYESCVDSLWQNGEMRLETRADELHLRKRLHESLEMARLCDEDLIKTDTADFFLSERPLSHFIPGLVVALRFWKLFGLRLLCRRVHIAPHHCWALDTAFQTIVLCWYGFMAGLFSTLNLLKVDDNKFGKALFIGPSIYVFLLTSLCLMVLDQWQTLIASSASCSFFVIPQMVAIIRVFDHKGPLLALLLDSMNQFALIIGVVALSVARWSAWRDKQLDFRREEKLKTFIIDEKVKRCAAELAAQAAQGETQVSTDGESSYLYHAGAANPPCWHSPPSIAETAQSAPANPDRLALLKGTARCDCLPLTAKVYLEGRPAAVPASQLEVGDRLLCYDHLAGSIRFVDVNDCGVVSGECEWSHITMADGTSVSVTAEHPVRVVGEVDSDGRGAFGLGGGQVVNAGQLRPEKDMLKILRLGAVPVQTMHLKSSQEPRVRVNLHQSLALFPVLLSGFRG</sequence>
<keyword evidence="2" id="KW-1185">Reference proteome</keyword>
<gene>
    <name evidence="1" type="ORF">CCMP2556_LOCUS309</name>
</gene>
<dbReference type="SUPFAM" id="SSF51294">
    <property type="entry name" value="Hedgehog/intein (Hint) domain"/>
    <property type="match status" value="1"/>
</dbReference>
<comment type="caution">
    <text evidence="1">The sequence shown here is derived from an EMBL/GenBank/DDBJ whole genome shotgun (WGS) entry which is preliminary data.</text>
</comment>
<proteinExistence type="predicted"/>
<dbReference type="EMBL" id="CAXAMN010000015">
    <property type="protein sequence ID" value="CAK8985882.1"/>
    <property type="molecule type" value="Genomic_DNA"/>
</dbReference>
<organism evidence="1 2">
    <name type="scientific">Durusdinium trenchii</name>
    <dbReference type="NCBI Taxonomy" id="1381693"/>
    <lineage>
        <taxon>Eukaryota</taxon>
        <taxon>Sar</taxon>
        <taxon>Alveolata</taxon>
        <taxon>Dinophyceae</taxon>
        <taxon>Suessiales</taxon>
        <taxon>Symbiodiniaceae</taxon>
        <taxon>Durusdinium</taxon>
    </lineage>
</organism>
<evidence type="ECO:0000313" key="2">
    <source>
        <dbReference type="Proteomes" id="UP001642484"/>
    </source>
</evidence>
<name>A0ABP0H726_9DINO</name>
<accession>A0ABP0H726</accession>